<evidence type="ECO:0000313" key="4">
    <source>
        <dbReference type="EMBL" id="KAK2596243.1"/>
    </source>
</evidence>
<evidence type="ECO:0000256" key="2">
    <source>
        <dbReference type="ARBA" id="ARBA00023157"/>
    </source>
</evidence>
<dbReference type="Gene3D" id="3.40.50.1820">
    <property type="entry name" value="alpha/beta hydrolase"/>
    <property type="match status" value="1"/>
</dbReference>
<dbReference type="PANTHER" id="PTHR33630:SF9">
    <property type="entry name" value="CUTINASE 4"/>
    <property type="match status" value="1"/>
</dbReference>
<dbReference type="InterPro" id="IPR000675">
    <property type="entry name" value="Cutinase/axe"/>
</dbReference>
<feature type="signal peptide" evidence="3">
    <location>
        <begin position="1"/>
        <end position="21"/>
    </location>
</feature>
<dbReference type="SMART" id="SM01110">
    <property type="entry name" value="Cutinase"/>
    <property type="match status" value="1"/>
</dbReference>
<gene>
    <name evidence="4" type="ORF">QQS21_006335</name>
</gene>
<dbReference type="Proteomes" id="UP001251528">
    <property type="component" value="Unassembled WGS sequence"/>
</dbReference>
<dbReference type="EMBL" id="JASWJB010000116">
    <property type="protein sequence ID" value="KAK2596243.1"/>
    <property type="molecule type" value="Genomic_DNA"/>
</dbReference>
<keyword evidence="1" id="KW-0378">Hydrolase</keyword>
<protein>
    <recommendedName>
        <fullName evidence="6">Cutinase</fullName>
    </recommendedName>
</protein>
<proteinExistence type="predicted"/>
<dbReference type="Pfam" id="PF01083">
    <property type="entry name" value="Cutinase"/>
    <property type="match status" value="1"/>
</dbReference>
<keyword evidence="5" id="KW-1185">Reference proteome</keyword>
<name>A0AAJ0CN58_9HYPO</name>
<sequence length="254" mass="27573">MNYNTALALVTLCSWASSVAASSSCRCAPPAFLSIPRVNLSMPEGMRPCAPYKLLDARGTAEPQGVSLMFQLVIEKILANNTGAMSQSVVYPAGLDQNVTSGVQDLTNTINIGLEDCPKQKYFLFGYSQGATVVLNALERLDESSLAAVAAVVLIGNPFRTPGRLSNVNRTGQHDHRVAFGRFATQARQSNESIPLYSESLDQTGRIKDICLDNDIICAVNPECSCPIEADHLSYGMVQDIQDLIFEHVITHMF</sequence>
<evidence type="ECO:0000256" key="3">
    <source>
        <dbReference type="SAM" id="SignalP"/>
    </source>
</evidence>
<keyword evidence="3" id="KW-0732">Signal</keyword>
<dbReference type="AlphaFoldDB" id="A0AAJ0CN58"/>
<evidence type="ECO:0008006" key="6">
    <source>
        <dbReference type="Google" id="ProtNLM"/>
    </source>
</evidence>
<dbReference type="SUPFAM" id="SSF53474">
    <property type="entry name" value="alpha/beta-Hydrolases"/>
    <property type="match status" value="1"/>
</dbReference>
<comment type="caution">
    <text evidence="4">The sequence shown here is derived from an EMBL/GenBank/DDBJ whole genome shotgun (WGS) entry which is preliminary data.</text>
</comment>
<keyword evidence="2" id="KW-1015">Disulfide bond</keyword>
<dbReference type="PANTHER" id="PTHR33630">
    <property type="entry name" value="CUTINASE RV1984C-RELATED-RELATED"/>
    <property type="match status" value="1"/>
</dbReference>
<reference evidence="4" key="1">
    <citation type="submission" date="2023-06" db="EMBL/GenBank/DDBJ databases">
        <title>Conoideocrella luteorostrata (Hypocreales: Clavicipitaceae), a potential biocontrol fungus for elongate hemlock scale in United States Christmas tree production areas.</title>
        <authorList>
            <person name="Barrett H."/>
            <person name="Lovett B."/>
            <person name="Macias A.M."/>
            <person name="Stajich J.E."/>
            <person name="Kasson M.T."/>
        </authorList>
    </citation>
    <scope>NUCLEOTIDE SEQUENCE</scope>
    <source>
        <strain evidence="4">ARSEF 14590</strain>
    </source>
</reference>
<feature type="chain" id="PRO_5042519472" description="Cutinase" evidence="3">
    <location>
        <begin position="22"/>
        <end position="254"/>
    </location>
</feature>
<dbReference type="GO" id="GO:0052689">
    <property type="term" value="F:carboxylic ester hydrolase activity"/>
    <property type="evidence" value="ECO:0007669"/>
    <property type="project" value="UniProtKB-ARBA"/>
</dbReference>
<evidence type="ECO:0000313" key="5">
    <source>
        <dbReference type="Proteomes" id="UP001251528"/>
    </source>
</evidence>
<organism evidence="4 5">
    <name type="scientific">Conoideocrella luteorostrata</name>
    <dbReference type="NCBI Taxonomy" id="1105319"/>
    <lineage>
        <taxon>Eukaryota</taxon>
        <taxon>Fungi</taxon>
        <taxon>Dikarya</taxon>
        <taxon>Ascomycota</taxon>
        <taxon>Pezizomycotina</taxon>
        <taxon>Sordariomycetes</taxon>
        <taxon>Hypocreomycetidae</taxon>
        <taxon>Hypocreales</taxon>
        <taxon>Clavicipitaceae</taxon>
        <taxon>Conoideocrella</taxon>
    </lineage>
</organism>
<evidence type="ECO:0000256" key="1">
    <source>
        <dbReference type="ARBA" id="ARBA00022801"/>
    </source>
</evidence>
<dbReference type="InterPro" id="IPR029058">
    <property type="entry name" value="AB_hydrolase_fold"/>
</dbReference>
<accession>A0AAJ0CN58</accession>